<dbReference type="GO" id="GO:0004749">
    <property type="term" value="F:ribose phosphate diphosphokinase activity"/>
    <property type="evidence" value="ECO:0007669"/>
    <property type="project" value="UniProtKB-EC"/>
</dbReference>
<dbReference type="HOGENOM" id="CLU_033546_2_2_7"/>
<comment type="similarity">
    <text evidence="8">Belongs to the ribose-phosphate pyrophosphokinase family.</text>
</comment>
<evidence type="ECO:0000256" key="6">
    <source>
        <dbReference type="ARBA" id="ARBA00022840"/>
    </source>
</evidence>
<evidence type="ECO:0000313" key="11">
    <source>
        <dbReference type="EMBL" id="AGF80054.1"/>
    </source>
</evidence>
<dbReference type="PATRIC" id="fig|1167006.5.peg.3807"/>
<evidence type="ECO:0000256" key="5">
    <source>
        <dbReference type="ARBA" id="ARBA00022777"/>
    </source>
</evidence>
<evidence type="ECO:0000259" key="9">
    <source>
        <dbReference type="Pfam" id="PF00156"/>
    </source>
</evidence>
<gene>
    <name evidence="11" type="ordered locus">UWK_03539</name>
</gene>
<evidence type="ECO:0000256" key="2">
    <source>
        <dbReference type="ARBA" id="ARBA00022679"/>
    </source>
</evidence>
<dbReference type="STRING" id="1167006.UWK_03539"/>
<evidence type="ECO:0000256" key="1">
    <source>
        <dbReference type="ARBA" id="ARBA00013247"/>
    </source>
</evidence>
<evidence type="ECO:0000313" key="12">
    <source>
        <dbReference type="Proteomes" id="UP000011721"/>
    </source>
</evidence>
<dbReference type="RefSeq" id="WP_015405736.1">
    <property type="nucleotide sequence ID" value="NC_020304.1"/>
</dbReference>
<organism evidence="11 12">
    <name type="scientific">Desulfocapsa sulfexigens (strain DSM 10523 / SB164P1)</name>
    <dbReference type="NCBI Taxonomy" id="1167006"/>
    <lineage>
        <taxon>Bacteria</taxon>
        <taxon>Pseudomonadati</taxon>
        <taxon>Thermodesulfobacteriota</taxon>
        <taxon>Desulfobulbia</taxon>
        <taxon>Desulfobulbales</taxon>
        <taxon>Desulfocapsaceae</taxon>
        <taxon>Desulfocapsa</taxon>
    </lineage>
</organism>
<evidence type="ECO:0000256" key="4">
    <source>
        <dbReference type="ARBA" id="ARBA00022741"/>
    </source>
</evidence>
<dbReference type="KEGG" id="dsf:UWK_03539"/>
<dbReference type="CDD" id="cd06223">
    <property type="entry name" value="PRTases_typeI"/>
    <property type="match status" value="1"/>
</dbReference>
<dbReference type="PANTHER" id="PTHR10210:SF32">
    <property type="entry name" value="RIBOSE-PHOSPHATE PYROPHOSPHOKINASE 2"/>
    <property type="match status" value="1"/>
</dbReference>
<dbReference type="PANTHER" id="PTHR10210">
    <property type="entry name" value="RIBOSE-PHOSPHATE DIPHOSPHOKINASE FAMILY MEMBER"/>
    <property type="match status" value="1"/>
</dbReference>
<dbReference type="Pfam" id="PF13793">
    <property type="entry name" value="Pribosyltran_N"/>
    <property type="match status" value="1"/>
</dbReference>
<comment type="catalytic activity">
    <reaction evidence="7">
        <text>D-ribose 5-phosphate + ATP = 5-phospho-alpha-D-ribose 1-diphosphate + AMP + H(+)</text>
        <dbReference type="Rhea" id="RHEA:15609"/>
        <dbReference type="ChEBI" id="CHEBI:15378"/>
        <dbReference type="ChEBI" id="CHEBI:30616"/>
        <dbReference type="ChEBI" id="CHEBI:58017"/>
        <dbReference type="ChEBI" id="CHEBI:78346"/>
        <dbReference type="ChEBI" id="CHEBI:456215"/>
        <dbReference type="EC" id="2.7.6.1"/>
    </reaction>
</comment>
<evidence type="ECO:0000256" key="7">
    <source>
        <dbReference type="ARBA" id="ARBA00049535"/>
    </source>
</evidence>
<dbReference type="InterPro" id="IPR000836">
    <property type="entry name" value="PRTase_dom"/>
</dbReference>
<dbReference type="InterPro" id="IPR005946">
    <property type="entry name" value="Rib-P_diPkinase"/>
</dbReference>
<dbReference type="EC" id="2.7.6.1" evidence="1"/>
<name>M1NKE3_DESSD</name>
<dbReference type="Gene3D" id="3.40.50.2020">
    <property type="match status" value="2"/>
</dbReference>
<dbReference type="SMART" id="SM01400">
    <property type="entry name" value="Pribosyltran_N"/>
    <property type="match status" value="1"/>
</dbReference>
<dbReference type="GO" id="GO:0005524">
    <property type="term" value="F:ATP binding"/>
    <property type="evidence" value="ECO:0007669"/>
    <property type="project" value="UniProtKB-KW"/>
</dbReference>
<keyword evidence="5 11" id="KW-0418">Kinase</keyword>
<accession>M1NKE3</accession>
<dbReference type="Pfam" id="PF00156">
    <property type="entry name" value="Pribosyltran"/>
    <property type="match status" value="1"/>
</dbReference>
<keyword evidence="3 8" id="KW-0545">Nucleotide biosynthesis</keyword>
<dbReference type="GO" id="GO:0006164">
    <property type="term" value="P:purine nucleotide biosynthetic process"/>
    <property type="evidence" value="ECO:0007669"/>
    <property type="project" value="TreeGrafter"/>
</dbReference>
<feature type="domain" description="Ribose-phosphate pyrophosphokinase N-terminal" evidence="10">
    <location>
        <begin position="9"/>
        <end position="103"/>
    </location>
</feature>
<dbReference type="Proteomes" id="UP000011721">
    <property type="component" value="Chromosome"/>
</dbReference>
<keyword evidence="4" id="KW-0547">Nucleotide-binding</keyword>
<proteinExistence type="inferred from homology"/>
<dbReference type="GO" id="GO:0006015">
    <property type="term" value="P:5-phosphoribose 1-diphosphate biosynthetic process"/>
    <property type="evidence" value="ECO:0007669"/>
    <property type="project" value="TreeGrafter"/>
</dbReference>
<keyword evidence="6" id="KW-0067">ATP-binding</keyword>
<evidence type="ECO:0000256" key="3">
    <source>
        <dbReference type="ARBA" id="ARBA00022727"/>
    </source>
</evidence>
<protein>
    <recommendedName>
        <fullName evidence="1">ribose-phosphate diphosphokinase</fullName>
        <ecNumber evidence="1">2.7.6.1</ecNumber>
    </recommendedName>
</protein>
<dbReference type="NCBIfam" id="TIGR01251">
    <property type="entry name" value="ribP_PPkin"/>
    <property type="match status" value="1"/>
</dbReference>
<dbReference type="GO" id="GO:0002189">
    <property type="term" value="C:ribose phosphate diphosphokinase complex"/>
    <property type="evidence" value="ECO:0007669"/>
    <property type="project" value="TreeGrafter"/>
</dbReference>
<reference evidence="12" key="1">
    <citation type="journal article" date="2013" name="Stand. Genomic Sci.">
        <title>Complete genome sequence of Desulfocapsa sulfexigens, a marine deltaproteobacterium specialized in disproportionating inorganic sulfur compounds.</title>
        <authorList>
            <person name="Finster K.W."/>
            <person name="Kjeldsen K.U."/>
            <person name="Kube M."/>
            <person name="Reinhardt R."/>
            <person name="Mussmann M."/>
            <person name="Amann R."/>
            <person name="Schreiber L."/>
        </authorList>
    </citation>
    <scope>NUCLEOTIDE SEQUENCE [LARGE SCALE GENOMIC DNA]</scope>
    <source>
        <strain evidence="12">DSM 10523 / SB164P1</strain>
    </source>
</reference>
<sequence length="306" mass="33384">MKSRSGYVVVANLASTDVGKKVAAELGLEFTAMERRLFADGENYHAFPKDIAGKALIIVASTHTEESHQELMDLIQGGRYYNAASVNVVIPYLGYSTMERAKRGTFEIPKGVTRARQIFRARPDFVAFVDLHSEAVLHAHGGEVSTKHIWTGELVVEHLKKMDLGEFVLVSPDYGFSKQVAKLASLLKCSHTAADKDRYDTDKTIVSQVSSVVKGKTAVICDDMIRTGGSIIQTAERCRDAGATGIAVLATHLVMAGDARKRFLDSAITKVIGSDSYPGRVSDDLLEVYSLAPLFADVLRNYLKIG</sequence>
<evidence type="ECO:0000259" key="10">
    <source>
        <dbReference type="Pfam" id="PF13793"/>
    </source>
</evidence>
<feature type="domain" description="Phosphoribosyltransferase" evidence="9">
    <location>
        <begin position="158"/>
        <end position="272"/>
    </location>
</feature>
<dbReference type="eggNOG" id="COG0462">
    <property type="taxonomic scope" value="Bacteria"/>
</dbReference>
<keyword evidence="2" id="KW-0808">Transferase</keyword>
<dbReference type="GO" id="GO:0005737">
    <property type="term" value="C:cytoplasm"/>
    <property type="evidence" value="ECO:0007669"/>
    <property type="project" value="TreeGrafter"/>
</dbReference>
<dbReference type="OrthoDB" id="9777067at2"/>
<evidence type="ECO:0000256" key="8">
    <source>
        <dbReference type="RuleBase" id="RU004324"/>
    </source>
</evidence>
<dbReference type="AlphaFoldDB" id="M1NKE3"/>
<keyword evidence="12" id="KW-1185">Reference proteome</keyword>
<dbReference type="EMBL" id="CP003985">
    <property type="protein sequence ID" value="AGF80054.1"/>
    <property type="molecule type" value="Genomic_DNA"/>
</dbReference>
<dbReference type="InterPro" id="IPR029099">
    <property type="entry name" value="Pribosyltran_N"/>
</dbReference>
<dbReference type="GO" id="GO:0016301">
    <property type="term" value="F:kinase activity"/>
    <property type="evidence" value="ECO:0007669"/>
    <property type="project" value="UniProtKB-KW"/>
</dbReference>
<dbReference type="SUPFAM" id="SSF53271">
    <property type="entry name" value="PRTase-like"/>
    <property type="match status" value="2"/>
</dbReference>
<dbReference type="GO" id="GO:0000287">
    <property type="term" value="F:magnesium ion binding"/>
    <property type="evidence" value="ECO:0007669"/>
    <property type="project" value="InterPro"/>
</dbReference>
<dbReference type="InterPro" id="IPR029057">
    <property type="entry name" value="PRTase-like"/>
</dbReference>